<accession>A0A9P9YPJ6</accession>
<feature type="active site" description="Glycyl thioester intermediate" evidence="9">
    <location>
        <position position="445"/>
    </location>
</feature>
<evidence type="ECO:0000256" key="7">
    <source>
        <dbReference type="ARBA" id="ARBA00030012"/>
    </source>
</evidence>
<organism evidence="13 14">
    <name type="scientific">Drosophila gunungcola</name>
    <name type="common">fruit fly</name>
    <dbReference type="NCBI Taxonomy" id="103775"/>
    <lineage>
        <taxon>Eukaryota</taxon>
        <taxon>Metazoa</taxon>
        <taxon>Ecdysozoa</taxon>
        <taxon>Arthropoda</taxon>
        <taxon>Hexapoda</taxon>
        <taxon>Insecta</taxon>
        <taxon>Pterygota</taxon>
        <taxon>Neoptera</taxon>
        <taxon>Endopterygota</taxon>
        <taxon>Diptera</taxon>
        <taxon>Brachycera</taxon>
        <taxon>Muscomorpha</taxon>
        <taxon>Ephydroidea</taxon>
        <taxon>Drosophilidae</taxon>
        <taxon>Drosophila</taxon>
        <taxon>Sophophora</taxon>
    </lineage>
</organism>
<evidence type="ECO:0000256" key="2">
    <source>
        <dbReference type="ARBA" id="ARBA00012486"/>
    </source>
</evidence>
<evidence type="ECO:0000256" key="9">
    <source>
        <dbReference type="PROSITE-ProRule" id="PRU10133"/>
    </source>
</evidence>
<dbReference type="PROSITE" id="PS50030">
    <property type="entry name" value="UBA"/>
    <property type="match status" value="1"/>
</dbReference>
<dbReference type="PROSITE" id="PS50127">
    <property type="entry name" value="UBC_2"/>
    <property type="match status" value="1"/>
</dbReference>
<dbReference type="InterPro" id="IPR000608">
    <property type="entry name" value="UBC"/>
</dbReference>
<dbReference type="InterPro" id="IPR023313">
    <property type="entry name" value="UBQ-conjugating_AS"/>
</dbReference>
<evidence type="ECO:0000256" key="4">
    <source>
        <dbReference type="ARBA" id="ARBA00022741"/>
    </source>
</evidence>
<dbReference type="CDD" id="cd14391">
    <property type="entry name" value="UBA_II_E2_UBCD4"/>
    <property type="match status" value="1"/>
</dbReference>
<dbReference type="Gene3D" id="3.10.110.10">
    <property type="entry name" value="Ubiquitin Conjugating Enzyme"/>
    <property type="match status" value="1"/>
</dbReference>
<feature type="region of interest" description="Disordered" evidence="10">
    <location>
        <begin position="315"/>
        <end position="347"/>
    </location>
</feature>
<evidence type="ECO:0000256" key="10">
    <source>
        <dbReference type="SAM" id="MobiDB-lite"/>
    </source>
</evidence>
<evidence type="ECO:0000256" key="6">
    <source>
        <dbReference type="ARBA" id="ARBA00022840"/>
    </source>
</evidence>
<dbReference type="SUPFAM" id="SSF54495">
    <property type="entry name" value="UBC-like"/>
    <property type="match status" value="1"/>
</dbReference>
<comment type="caution">
    <text evidence="13">The sequence shown here is derived from an EMBL/GenBank/DDBJ whole genome shotgun (WGS) entry which is preliminary data.</text>
</comment>
<protein>
    <recommendedName>
        <fullName evidence="2">E2 ubiquitin-conjugating enzyme</fullName>
        <ecNumber evidence="2">2.3.2.23</ecNumber>
    </recommendedName>
    <alternativeName>
        <fullName evidence="8">Ubiquitin carrier protein</fullName>
    </alternativeName>
    <alternativeName>
        <fullName evidence="7">Ubiquitin-protein ligase</fullName>
    </alternativeName>
</protein>
<dbReference type="SUPFAM" id="SSF54518">
    <property type="entry name" value="Tubby C-terminal domain-like"/>
    <property type="match status" value="1"/>
</dbReference>
<dbReference type="Pfam" id="PF00179">
    <property type="entry name" value="UQ_con"/>
    <property type="match status" value="1"/>
</dbReference>
<keyword evidence="14" id="KW-1185">Reference proteome</keyword>
<dbReference type="AlphaFoldDB" id="A0A9P9YPJ6"/>
<dbReference type="Pfam" id="PF03803">
    <property type="entry name" value="Scramblase"/>
    <property type="match status" value="1"/>
</dbReference>
<dbReference type="SMART" id="SM00165">
    <property type="entry name" value="UBA"/>
    <property type="match status" value="1"/>
</dbReference>
<sequence length="552" mass="62104">MEAMRQLRSPKEPPMNSMSVPSSGEVPSCEDGNANPVGVGISKPLVDTIKGYPVEQLHPLVGSSPWSPKQLPIVTQPGIGTGMARGELTGNWKNVVPSSTSGLEYLKIIDQLLVKQRVEFFEAITGFETNNRYSIQNALGQKVFYAVEDTNCCTRNCCPERPFHMKVFDNYLKEEVIHLHRPLGCSSVCFPCCLHSIEISAPPGNVIGSIQEEWSICRPSFRILNRSGDLVLRIQGPMCFCSICCNVDFNVVNLDGESVGRISKQWSGLGREFLTDADMFGITFPKNMDVDLKAVLLGATFLIDFMFFEKANNNRNREENGEEERRRKENGERRTGNREQNREEKRVGNRRTIMANMAVSRIKREFKEVMRSEEIVQCSIKIELVNDSWTELRGEIAGPPDTPYEGGKFVLEIKVPETYPFNPPKVRFITRIWHPNISSVTGAICLDILKDNWAAAMTLRTVLLSLQALLAAAEPDDPQDAVVAYQFKDKYDLFLLTAKHWTNAYAGGPHTFPDCDSKIQRLKDMGIDEHEARAVLSKENWNLEKATEGLFS</sequence>
<dbReference type="InterPro" id="IPR025659">
    <property type="entry name" value="Tubby-like_C"/>
</dbReference>
<evidence type="ECO:0000256" key="5">
    <source>
        <dbReference type="ARBA" id="ARBA00022786"/>
    </source>
</evidence>
<dbReference type="FunFam" id="1.10.8.10:FF:000010">
    <property type="entry name" value="Putative ubiquitin-conjugating enzyme e2 k"/>
    <property type="match status" value="1"/>
</dbReference>
<comment type="similarity">
    <text evidence="1">Belongs to the phospholipid scramblase family.</text>
</comment>
<feature type="domain" description="UBA" evidence="11">
    <location>
        <begin position="514"/>
        <end position="552"/>
    </location>
</feature>
<dbReference type="SMART" id="SM00212">
    <property type="entry name" value="UBCc"/>
    <property type="match status" value="1"/>
</dbReference>
<dbReference type="PANTHER" id="PTHR23248">
    <property type="entry name" value="PHOSPHOLIPID SCRAMBLASE-RELATED"/>
    <property type="match status" value="1"/>
</dbReference>
<dbReference type="EC" id="2.3.2.23" evidence="2"/>
<dbReference type="GO" id="GO:0005886">
    <property type="term" value="C:plasma membrane"/>
    <property type="evidence" value="ECO:0007669"/>
    <property type="project" value="TreeGrafter"/>
</dbReference>
<dbReference type="InterPro" id="IPR042614">
    <property type="entry name" value="UBCD4_UBA"/>
</dbReference>
<evidence type="ECO:0000259" key="12">
    <source>
        <dbReference type="PROSITE" id="PS50127"/>
    </source>
</evidence>
<dbReference type="SUPFAM" id="SSF46934">
    <property type="entry name" value="UBA-like"/>
    <property type="match status" value="1"/>
</dbReference>
<dbReference type="Gene3D" id="1.10.8.10">
    <property type="entry name" value="DNA helicase RuvA subunit, C-terminal domain"/>
    <property type="match status" value="1"/>
</dbReference>
<name>A0A9P9YPJ6_9MUSC</name>
<dbReference type="PANTHER" id="PTHR23248:SF9">
    <property type="entry name" value="PHOSPHOLIPID SCRAMBLASE"/>
    <property type="match status" value="1"/>
</dbReference>
<proteinExistence type="inferred from homology"/>
<gene>
    <name evidence="13" type="ORF">M5D96_006679</name>
</gene>
<dbReference type="CDD" id="cd23800">
    <property type="entry name" value="UBCc_UBE2K"/>
    <property type="match status" value="1"/>
</dbReference>
<dbReference type="GO" id="GO:0061631">
    <property type="term" value="F:ubiquitin conjugating enzyme activity"/>
    <property type="evidence" value="ECO:0007669"/>
    <property type="project" value="UniProtKB-EC"/>
</dbReference>
<evidence type="ECO:0000256" key="3">
    <source>
        <dbReference type="ARBA" id="ARBA00022679"/>
    </source>
</evidence>
<feature type="domain" description="UBC core" evidence="12">
    <location>
        <begin position="357"/>
        <end position="507"/>
    </location>
</feature>
<dbReference type="InterPro" id="IPR015940">
    <property type="entry name" value="UBA"/>
</dbReference>
<dbReference type="GO" id="GO:0005524">
    <property type="term" value="F:ATP binding"/>
    <property type="evidence" value="ECO:0007669"/>
    <property type="project" value="UniProtKB-KW"/>
</dbReference>
<dbReference type="FunFam" id="3.10.110.10:FF:000021">
    <property type="entry name" value="Putative ubiquitin-conjugating enzyme e2 k"/>
    <property type="match status" value="1"/>
</dbReference>
<reference evidence="13" key="1">
    <citation type="journal article" date="2023" name="Genome Biol. Evol.">
        <title>Long-read-based Genome Assembly of Drosophila gunungcola Reveals Fewer Chemosensory Genes in Flower-breeding Species.</title>
        <authorList>
            <person name="Negi A."/>
            <person name="Liao B.Y."/>
            <person name="Yeh S.D."/>
        </authorList>
    </citation>
    <scope>NUCLEOTIDE SEQUENCE</scope>
    <source>
        <strain evidence="13">Sukarami</strain>
    </source>
</reference>
<dbReference type="PROSITE" id="PS00183">
    <property type="entry name" value="UBC_1"/>
    <property type="match status" value="1"/>
</dbReference>
<evidence type="ECO:0000313" key="14">
    <source>
        <dbReference type="Proteomes" id="UP001059596"/>
    </source>
</evidence>
<feature type="region of interest" description="Disordered" evidence="10">
    <location>
        <begin position="1"/>
        <end position="32"/>
    </location>
</feature>
<dbReference type="InterPro" id="IPR005552">
    <property type="entry name" value="Scramblase"/>
</dbReference>
<dbReference type="InterPro" id="IPR009060">
    <property type="entry name" value="UBA-like_sf"/>
</dbReference>
<keyword evidence="3" id="KW-0808">Transferase</keyword>
<keyword evidence="4" id="KW-0547">Nucleotide-binding</keyword>
<evidence type="ECO:0000256" key="1">
    <source>
        <dbReference type="ARBA" id="ARBA00005350"/>
    </source>
</evidence>
<evidence type="ECO:0000256" key="8">
    <source>
        <dbReference type="ARBA" id="ARBA00031729"/>
    </source>
</evidence>
<keyword evidence="6" id="KW-0067">ATP-binding</keyword>
<evidence type="ECO:0000259" key="11">
    <source>
        <dbReference type="PROSITE" id="PS50030"/>
    </source>
</evidence>
<keyword evidence="5" id="KW-0833">Ubl conjugation pathway</keyword>
<dbReference type="Proteomes" id="UP001059596">
    <property type="component" value="Unassembled WGS sequence"/>
</dbReference>
<dbReference type="GO" id="GO:0017128">
    <property type="term" value="F:phospholipid scramblase activity"/>
    <property type="evidence" value="ECO:0007669"/>
    <property type="project" value="InterPro"/>
</dbReference>
<evidence type="ECO:0000313" key="13">
    <source>
        <dbReference type="EMBL" id="KAI8040736.1"/>
    </source>
</evidence>
<dbReference type="InterPro" id="IPR016135">
    <property type="entry name" value="UBQ-conjugating_enzyme/RWD"/>
</dbReference>
<dbReference type="EMBL" id="JAMKOV010000004">
    <property type="protein sequence ID" value="KAI8040736.1"/>
    <property type="molecule type" value="Genomic_DNA"/>
</dbReference>